<protein>
    <submittedName>
        <fullName evidence="4">Transmembrane protein</fullName>
    </submittedName>
</protein>
<evidence type="ECO:0000256" key="2">
    <source>
        <dbReference type="SAM" id="Phobius"/>
    </source>
</evidence>
<dbReference type="WBParaSite" id="Gr19_v10_g662.t1">
    <property type="protein sequence ID" value="Gr19_v10_g662.t1"/>
    <property type="gene ID" value="Gr19_v10_g662"/>
</dbReference>
<keyword evidence="3" id="KW-1185">Reference proteome</keyword>
<feature type="compositionally biased region" description="Polar residues" evidence="1">
    <location>
        <begin position="120"/>
        <end position="150"/>
    </location>
</feature>
<keyword evidence="2" id="KW-0472">Membrane</keyword>
<feature type="compositionally biased region" description="Low complexity" evidence="1">
    <location>
        <begin position="378"/>
        <end position="394"/>
    </location>
</feature>
<evidence type="ECO:0000256" key="1">
    <source>
        <dbReference type="SAM" id="MobiDB-lite"/>
    </source>
</evidence>
<proteinExistence type="predicted"/>
<feature type="region of interest" description="Disordered" evidence="1">
    <location>
        <begin position="87"/>
        <end position="165"/>
    </location>
</feature>
<evidence type="ECO:0000313" key="4">
    <source>
        <dbReference type="WBParaSite" id="Gr19_v10_g662.t1"/>
    </source>
</evidence>
<keyword evidence="2" id="KW-1133">Transmembrane helix</keyword>
<organism evidence="3 4">
    <name type="scientific">Globodera rostochiensis</name>
    <name type="common">Golden nematode worm</name>
    <name type="synonym">Heterodera rostochiensis</name>
    <dbReference type="NCBI Taxonomy" id="31243"/>
    <lineage>
        <taxon>Eukaryota</taxon>
        <taxon>Metazoa</taxon>
        <taxon>Ecdysozoa</taxon>
        <taxon>Nematoda</taxon>
        <taxon>Chromadorea</taxon>
        <taxon>Rhabditida</taxon>
        <taxon>Tylenchina</taxon>
        <taxon>Tylenchomorpha</taxon>
        <taxon>Tylenchoidea</taxon>
        <taxon>Heteroderidae</taxon>
        <taxon>Heteroderinae</taxon>
        <taxon>Globodera</taxon>
    </lineage>
</organism>
<accession>A0A914I1G4</accession>
<feature type="transmembrane region" description="Helical" evidence="2">
    <location>
        <begin position="256"/>
        <end position="276"/>
    </location>
</feature>
<feature type="transmembrane region" description="Helical" evidence="2">
    <location>
        <begin position="222"/>
        <end position="244"/>
    </location>
</feature>
<name>A0A914I1G4_GLORO</name>
<feature type="transmembrane region" description="Helical" evidence="2">
    <location>
        <begin position="320"/>
        <end position="350"/>
    </location>
</feature>
<evidence type="ECO:0000313" key="3">
    <source>
        <dbReference type="Proteomes" id="UP000887572"/>
    </source>
</evidence>
<dbReference type="Proteomes" id="UP000887572">
    <property type="component" value="Unplaced"/>
</dbReference>
<feature type="compositionally biased region" description="Low complexity" evidence="1">
    <location>
        <begin position="93"/>
        <end position="111"/>
    </location>
</feature>
<feature type="compositionally biased region" description="Low complexity" evidence="1">
    <location>
        <begin position="410"/>
        <end position="419"/>
    </location>
</feature>
<reference evidence="4" key="1">
    <citation type="submission" date="2022-11" db="UniProtKB">
        <authorList>
            <consortium name="WormBaseParasite"/>
        </authorList>
    </citation>
    <scope>IDENTIFICATION</scope>
</reference>
<sequence length="429" mass="47394">MINFFLYDAFEKKNDTFRVDQQLIKPFMSHCVLSDKVGRQDNPPTRDEPQKYIDEEDIAVTLDQKSEAEAKTPLIDECSMPTAPSVIAHRQHQQQQNHNNNNNLPQYLNNDNNHHIQIGHNANNNGCASISSRSTSATLPIDQSHSTKTAPPSHKKETSKNEANSAPTCCCGRVQLNYVAIGLAVVEFAIFGSQLIGCFVDLFCNDDQIVPKSAHAASAVPAFLTIISLFLAITAVVLLVFGVLFRSPYLLVPHLLMQFVLMIATLVLFGYLFLWWTSGITIGVSAIVIENSEHGYQGLLTAKNRPPITGNYTIDALNTIILLCVISTVVFFGIQICLFRIVITILLGLLKQPKDTVPITPTHSDTVDSCTTVMMMSTVSSRSSPPSNSGGNHSLLMNGGRHLPKRQQQHNHQLAQQTQAVHHQQQHII</sequence>
<keyword evidence="2" id="KW-0812">Transmembrane</keyword>
<dbReference type="AlphaFoldDB" id="A0A914I1G4"/>
<feature type="region of interest" description="Disordered" evidence="1">
    <location>
        <begin position="378"/>
        <end position="419"/>
    </location>
</feature>